<reference evidence="3 4" key="1">
    <citation type="submission" date="2019-02" db="EMBL/GenBank/DDBJ databases">
        <title>Deep-cultivation of Planctomycetes and their phenomic and genomic characterization uncovers novel biology.</title>
        <authorList>
            <person name="Wiegand S."/>
            <person name="Jogler M."/>
            <person name="Boedeker C."/>
            <person name="Pinto D."/>
            <person name="Vollmers J."/>
            <person name="Rivas-Marin E."/>
            <person name="Kohn T."/>
            <person name="Peeters S.H."/>
            <person name="Heuer A."/>
            <person name="Rast P."/>
            <person name="Oberbeckmann S."/>
            <person name="Bunk B."/>
            <person name="Jeske O."/>
            <person name="Meyerdierks A."/>
            <person name="Storesund J.E."/>
            <person name="Kallscheuer N."/>
            <person name="Luecker S."/>
            <person name="Lage O.M."/>
            <person name="Pohl T."/>
            <person name="Merkel B.J."/>
            <person name="Hornburger P."/>
            <person name="Mueller R.-W."/>
            <person name="Bruemmer F."/>
            <person name="Labrenz M."/>
            <person name="Spormann A.M."/>
            <person name="Op den Camp H."/>
            <person name="Overmann J."/>
            <person name="Amann R."/>
            <person name="Jetten M.S.M."/>
            <person name="Mascher T."/>
            <person name="Medema M.H."/>
            <person name="Devos D.P."/>
            <person name="Kaster A.-K."/>
            <person name="Ovreas L."/>
            <person name="Rohde M."/>
            <person name="Galperin M.Y."/>
            <person name="Jogler C."/>
        </authorList>
    </citation>
    <scope>NUCLEOTIDE SEQUENCE [LARGE SCALE GENOMIC DNA]</scope>
    <source>
        <strain evidence="3 4">HG15A2</strain>
    </source>
</reference>
<dbReference type="KEGG" id="amob:HG15A2_46450"/>
<dbReference type="Proteomes" id="UP000319852">
    <property type="component" value="Chromosome"/>
</dbReference>
<sequence length="492" mass="54557">MPDILFHYERVNPSSWAYLSSLLMLALFFKFNRIWSLRNIDLFLLIALAPGLLLVQYSFENVSAENALPIQKLGFIWLFVAELLLMLRMLMDPALLRRPLLDPNLNTPGLLFLGGSLLFFLMANVVFGKPSAADLSPAQQTASAAEEAEQTTSTEQALTNDTPTDPVTADAATEATEEVADEVANEVASPDTFSTAAPGFSLLYRLPRITTQTVIRQGQQGERPSAELPEAQRVAQATARVMAILSHFLIVVGLIVIGIRHFENPAAGVATATMYLMLPYTALFTGSVAHALPASLLVWAVVLYRRPTLAGMMIGMAAGTIYYPAFLIPLWCSYYWARGVKRFITGMLVTLAVLVITQAATAESWGQFLIHVRLMFGIRLPIEEAEGVWQFWSFWYRMPILAAFVALAFSFTVWPMRKNLGSLICCSAALMLGAQFWHAQGGGLYIAWFLPLVLLAIFRPNLSDTIAARMVPEGWWQLRLRRLNSQAEKQAT</sequence>
<feature type="compositionally biased region" description="Low complexity" evidence="1">
    <location>
        <begin position="138"/>
        <end position="174"/>
    </location>
</feature>
<gene>
    <name evidence="3" type="ORF">HG15A2_46450</name>
</gene>
<keyword evidence="2" id="KW-1133">Transmembrane helix</keyword>
<dbReference type="EMBL" id="CP036263">
    <property type="protein sequence ID" value="QDT01303.1"/>
    <property type="molecule type" value="Genomic_DNA"/>
</dbReference>
<evidence type="ECO:0000256" key="2">
    <source>
        <dbReference type="SAM" id="Phobius"/>
    </source>
</evidence>
<keyword evidence="2" id="KW-0812">Transmembrane</keyword>
<feature type="transmembrane region" description="Helical" evidence="2">
    <location>
        <begin position="444"/>
        <end position="462"/>
    </location>
</feature>
<proteinExistence type="predicted"/>
<feature type="transmembrane region" description="Helical" evidence="2">
    <location>
        <begin position="42"/>
        <end position="59"/>
    </location>
</feature>
<feature type="region of interest" description="Disordered" evidence="1">
    <location>
        <begin position="138"/>
        <end position="176"/>
    </location>
</feature>
<organism evidence="3 4">
    <name type="scientific">Adhaeretor mobilis</name>
    <dbReference type="NCBI Taxonomy" id="1930276"/>
    <lineage>
        <taxon>Bacteria</taxon>
        <taxon>Pseudomonadati</taxon>
        <taxon>Planctomycetota</taxon>
        <taxon>Planctomycetia</taxon>
        <taxon>Pirellulales</taxon>
        <taxon>Lacipirellulaceae</taxon>
        <taxon>Adhaeretor</taxon>
    </lineage>
</organism>
<feature type="transmembrane region" description="Helical" evidence="2">
    <location>
        <begin position="15"/>
        <end position="35"/>
    </location>
</feature>
<dbReference type="RefSeq" id="WP_145063394.1">
    <property type="nucleotide sequence ID" value="NZ_CP036263.1"/>
</dbReference>
<evidence type="ECO:0000313" key="4">
    <source>
        <dbReference type="Proteomes" id="UP000319852"/>
    </source>
</evidence>
<feature type="transmembrane region" description="Helical" evidence="2">
    <location>
        <begin position="280"/>
        <end position="304"/>
    </location>
</feature>
<protein>
    <submittedName>
        <fullName evidence="3">Uncharacterized protein</fullName>
    </submittedName>
</protein>
<keyword evidence="2" id="KW-0472">Membrane</keyword>
<feature type="transmembrane region" description="Helical" evidence="2">
    <location>
        <begin position="310"/>
        <end position="331"/>
    </location>
</feature>
<feature type="transmembrane region" description="Helical" evidence="2">
    <location>
        <begin position="237"/>
        <end position="259"/>
    </location>
</feature>
<dbReference type="AlphaFoldDB" id="A0A517N2F2"/>
<evidence type="ECO:0000256" key="1">
    <source>
        <dbReference type="SAM" id="MobiDB-lite"/>
    </source>
</evidence>
<name>A0A517N2F2_9BACT</name>
<accession>A0A517N2F2</accession>
<keyword evidence="4" id="KW-1185">Reference proteome</keyword>
<feature type="transmembrane region" description="Helical" evidence="2">
    <location>
        <begin position="394"/>
        <end position="413"/>
    </location>
</feature>
<feature type="transmembrane region" description="Helical" evidence="2">
    <location>
        <begin position="343"/>
        <end position="361"/>
    </location>
</feature>
<dbReference type="OrthoDB" id="256769at2"/>
<feature type="transmembrane region" description="Helical" evidence="2">
    <location>
        <begin position="71"/>
        <end position="90"/>
    </location>
</feature>
<feature type="transmembrane region" description="Helical" evidence="2">
    <location>
        <begin position="110"/>
        <end position="127"/>
    </location>
</feature>
<feature type="transmembrane region" description="Helical" evidence="2">
    <location>
        <begin position="420"/>
        <end position="438"/>
    </location>
</feature>
<evidence type="ECO:0000313" key="3">
    <source>
        <dbReference type="EMBL" id="QDT01303.1"/>
    </source>
</evidence>